<evidence type="ECO:0000259" key="6">
    <source>
        <dbReference type="PROSITE" id="PS50893"/>
    </source>
</evidence>
<reference evidence="7 8" key="1">
    <citation type="submission" date="2019-02" db="EMBL/GenBank/DDBJ databases">
        <title>Genomic Encyclopedia of Type Strains, Phase IV (KMG-IV): sequencing the most valuable type-strain genomes for metagenomic binning, comparative biology and taxonomic classification.</title>
        <authorList>
            <person name="Goeker M."/>
        </authorList>
    </citation>
    <scope>NUCLEOTIDE SEQUENCE [LARGE SCALE GENOMIC DNA]</scope>
    <source>
        <strain evidence="7 8">K24</strain>
    </source>
</reference>
<dbReference type="GO" id="GO:0005524">
    <property type="term" value="F:ATP binding"/>
    <property type="evidence" value="ECO:0007669"/>
    <property type="project" value="UniProtKB-KW"/>
</dbReference>
<name>A0A4Q7N7M6_9BURK</name>
<keyword evidence="3" id="KW-0472">Membrane</keyword>
<dbReference type="SMART" id="SM00382">
    <property type="entry name" value="AAA"/>
    <property type="match status" value="1"/>
</dbReference>
<evidence type="ECO:0000313" key="8">
    <source>
        <dbReference type="Proteomes" id="UP000292445"/>
    </source>
</evidence>
<gene>
    <name evidence="7" type="ORF">EV675_4663</name>
</gene>
<evidence type="ECO:0000256" key="5">
    <source>
        <dbReference type="ARBA" id="ARBA00022840"/>
    </source>
</evidence>
<evidence type="ECO:0000256" key="2">
    <source>
        <dbReference type="ARBA" id="ARBA00022448"/>
    </source>
</evidence>
<dbReference type="GO" id="GO:0016887">
    <property type="term" value="F:ATP hydrolysis activity"/>
    <property type="evidence" value="ECO:0007669"/>
    <property type="project" value="InterPro"/>
</dbReference>
<dbReference type="PANTHER" id="PTHR42788">
    <property type="entry name" value="TAURINE IMPORT ATP-BINDING PROTEIN-RELATED"/>
    <property type="match status" value="1"/>
</dbReference>
<sequence>MNDVVFSVRNLVKEFPGRDGAAPLRVLKGLDLVVRRNEFICILGPSGCGKSTFLNILSGLDPRYSGEIDVGGRKFKAGKPPLRIGYLFQEPRLLPWLTAEQNVDFAMRSCRVPSSRWAELKDRHFQLTRLDAFRGHYPHQMSGGMCQRLALVRALCVEPDVLLMDEPFSGLDELTARRLRVDLLDIWRDTGKTIIFVTHNSYEASFLSDRILMMSQGEVQQEIPIDVARPRDYDDPGIFEINRRVVKLFLEVAQAAAPATP</sequence>
<dbReference type="CDD" id="cd03293">
    <property type="entry name" value="ABC_NrtD_SsuB_transporters"/>
    <property type="match status" value="1"/>
</dbReference>
<proteinExistence type="inferred from homology"/>
<comment type="caution">
    <text evidence="7">The sequence shown here is derived from an EMBL/GenBank/DDBJ whole genome shotgun (WGS) entry which is preliminary data.</text>
</comment>
<comment type="similarity">
    <text evidence="1">Belongs to the ABC transporter superfamily.</text>
</comment>
<dbReference type="EMBL" id="SGXC01000003">
    <property type="protein sequence ID" value="RZS78023.1"/>
    <property type="molecule type" value="Genomic_DNA"/>
</dbReference>
<evidence type="ECO:0000256" key="1">
    <source>
        <dbReference type="ARBA" id="ARBA00005417"/>
    </source>
</evidence>
<dbReference type="InterPro" id="IPR017871">
    <property type="entry name" value="ABC_transporter-like_CS"/>
</dbReference>
<keyword evidence="3" id="KW-1003">Cell membrane</keyword>
<dbReference type="Gene3D" id="3.40.50.300">
    <property type="entry name" value="P-loop containing nucleotide triphosphate hydrolases"/>
    <property type="match status" value="1"/>
</dbReference>
<dbReference type="InterPro" id="IPR003593">
    <property type="entry name" value="AAA+_ATPase"/>
</dbReference>
<dbReference type="PROSITE" id="PS50893">
    <property type="entry name" value="ABC_TRANSPORTER_2"/>
    <property type="match status" value="1"/>
</dbReference>
<dbReference type="AlphaFoldDB" id="A0A4Q7N7M6"/>
<keyword evidence="5 7" id="KW-0067">ATP-binding</keyword>
<keyword evidence="2" id="KW-0813">Transport</keyword>
<dbReference type="SUPFAM" id="SSF52540">
    <property type="entry name" value="P-loop containing nucleoside triphosphate hydrolases"/>
    <property type="match status" value="1"/>
</dbReference>
<accession>A0A4Q7N7M6</accession>
<dbReference type="InterPro" id="IPR050166">
    <property type="entry name" value="ABC_transporter_ATP-bind"/>
</dbReference>
<dbReference type="PANTHER" id="PTHR42788:SF13">
    <property type="entry name" value="ALIPHATIC SULFONATES IMPORT ATP-BINDING PROTEIN SSUB"/>
    <property type="match status" value="1"/>
</dbReference>
<keyword evidence="4" id="KW-0547">Nucleotide-binding</keyword>
<evidence type="ECO:0000256" key="4">
    <source>
        <dbReference type="ARBA" id="ARBA00022741"/>
    </source>
</evidence>
<organism evidence="7 8">
    <name type="scientific">Pigmentiphaga kullae</name>
    <dbReference type="NCBI Taxonomy" id="151784"/>
    <lineage>
        <taxon>Bacteria</taxon>
        <taxon>Pseudomonadati</taxon>
        <taxon>Pseudomonadota</taxon>
        <taxon>Betaproteobacteria</taxon>
        <taxon>Burkholderiales</taxon>
        <taxon>Alcaligenaceae</taxon>
        <taxon>Pigmentiphaga</taxon>
    </lineage>
</organism>
<dbReference type="RefSeq" id="WP_165404730.1">
    <property type="nucleotide sequence ID" value="NZ_SGXC01000003.1"/>
</dbReference>
<feature type="domain" description="ABC transporter" evidence="6">
    <location>
        <begin position="6"/>
        <end position="241"/>
    </location>
</feature>
<evidence type="ECO:0000313" key="7">
    <source>
        <dbReference type="EMBL" id="RZS78023.1"/>
    </source>
</evidence>
<dbReference type="Pfam" id="PF00005">
    <property type="entry name" value="ABC_tran"/>
    <property type="match status" value="1"/>
</dbReference>
<keyword evidence="8" id="KW-1185">Reference proteome</keyword>
<protein>
    <submittedName>
        <fullName evidence="7">NitT/TauT family transport system ATP-binding protein</fullName>
    </submittedName>
</protein>
<dbReference type="InterPro" id="IPR027417">
    <property type="entry name" value="P-loop_NTPase"/>
</dbReference>
<dbReference type="Proteomes" id="UP000292445">
    <property type="component" value="Unassembled WGS sequence"/>
</dbReference>
<evidence type="ECO:0000256" key="3">
    <source>
        <dbReference type="ARBA" id="ARBA00022475"/>
    </source>
</evidence>
<dbReference type="InterPro" id="IPR003439">
    <property type="entry name" value="ABC_transporter-like_ATP-bd"/>
</dbReference>
<dbReference type="PROSITE" id="PS00211">
    <property type="entry name" value="ABC_TRANSPORTER_1"/>
    <property type="match status" value="1"/>
</dbReference>